<evidence type="ECO:0000259" key="8">
    <source>
        <dbReference type="PROSITE" id="PS50287"/>
    </source>
</evidence>
<keyword evidence="3" id="KW-0732">Signal</keyword>
<comment type="caution">
    <text evidence="9">The sequence shown here is derived from an EMBL/GenBank/DDBJ whole genome shotgun (WGS) entry which is preliminary data.</text>
</comment>
<feature type="domain" description="SRCR" evidence="8">
    <location>
        <begin position="6"/>
        <end position="108"/>
    </location>
</feature>
<dbReference type="PANTHER" id="PTHR48071:SF15">
    <property type="entry name" value="SRCR DOMAIN-CONTAINING PROTEIN"/>
    <property type="match status" value="1"/>
</dbReference>
<keyword evidence="5 7" id="KW-1015">Disulfide bond</keyword>
<reference evidence="9 10" key="1">
    <citation type="submission" date="2020-10" db="EMBL/GenBank/DDBJ databases">
        <title>Chromosome-scale genome assembly of the Allis shad, Alosa alosa.</title>
        <authorList>
            <person name="Margot Z."/>
            <person name="Christophe K."/>
            <person name="Cabau C."/>
            <person name="Louis A."/>
            <person name="Berthelot C."/>
            <person name="Parey E."/>
            <person name="Roest Crollius H."/>
            <person name="Montfort J."/>
            <person name="Robinson-Rechavi M."/>
            <person name="Bucao C."/>
            <person name="Bouchez O."/>
            <person name="Gislard M."/>
            <person name="Lluch J."/>
            <person name="Milhes M."/>
            <person name="Lampietro C."/>
            <person name="Lopez Roques C."/>
            <person name="Donnadieu C."/>
            <person name="Braasch I."/>
            <person name="Desvignes T."/>
            <person name="Postlethwait J."/>
            <person name="Bobe J."/>
            <person name="Guiguen Y."/>
        </authorList>
    </citation>
    <scope>NUCLEOTIDE SEQUENCE [LARGE SCALE GENOMIC DNA]</scope>
    <source>
        <strain evidence="9">M-15738</strain>
        <tissue evidence="9">Blood</tissue>
    </source>
</reference>
<evidence type="ECO:0000256" key="3">
    <source>
        <dbReference type="ARBA" id="ARBA00022729"/>
    </source>
</evidence>
<comment type="caution">
    <text evidence="7">Lacks conserved residue(s) required for the propagation of feature annotation.</text>
</comment>
<accession>A0AAV6G230</accession>
<evidence type="ECO:0000256" key="7">
    <source>
        <dbReference type="PROSITE-ProRule" id="PRU00196"/>
    </source>
</evidence>
<dbReference type="Pfam" id="PF00530">
    <property type="entry name" value="SRCR"/>
    <property type="match status" value="1"/>
</dbReference>
<dbReference type="SUPFAM" id="SSF56487">
    <property type="entry name" value="SRCR-like"/>
    <property type="match status" value="1"/>
</dbReference>
<protein>
    <recommendedName>
        <fullName evidence="8">SRCR domain-containing protein</fullName>
    </recommendedName>
</protein>
<dbReference type="GO" id="GO:0031638">
    <property type="term" value="P:zymogen activation"/>
    <property type="evidence" value="ECO:0007669"/>
    <property type="project" value="TreeGrafter"/>
</dbReference>
<dbReference type="GO" id="GO:0005886">
    <property type="term" value="C:plasma membrane"/>
    <property type="evidence" value="ECO:0007669"/>
    <property type="project" value="TreeGrafter"/>
</dbReference>
<dbReference type="GO" id="GO:0004252">
    <property type="term" value="F:serine-type endopeptidase activity"/>
    <property type="evidence" value="ECO:0007669"/>
    <property type="project" value="TreeGrafter"/>
</dbReference>
<keyword evidence="2" id="KW-0964">Secreted</keyword>
<dbReference type="GO" id="GO:0005615">
    <property type="term" value="C:extracellular space"/>
    <property type="evidence" value="ECO:0007669"/>
    <property type="project" value="TreeGrafter"/>
</dbReference>
<gene>
    <name evidence="9" type="ORF">AALO_G00228050</name>
</gene>
<keyword evidence="10" id="KW-1185">Reference proteome</keyword>
<evidence type="ECO:0000256" key="1">
    <source>
        <dbReference type="ARBA" id="ARBA00004613"/>
    </source>
</evidence>
<evidence type="ECO:0000313" key="9">
    <source>
        <dbReference type="EMBL" id="KAG5267976.1"/>
    </source>
</evidence>
<name>A0AAV6G230_9TELE</name>
<keyword evidence="4" id="KW-0677">Repeat</keyword>
<sequence>MSNNCLRLVNGDGRCSGRVEVLREGEWGTVCDDDWDIKDAEVVCKQLGCGPPEEVVTNPRYNTSEPRFGQGSGPIWMDDVRCTGTELTLTSCPFGALWSHEDAGVICTGNHTCGLKLTWVNLTIGSCFASVQLPTCEGQCDSRWLVKDGVLQLVRSQCQVATWKERLLNLTCDAHTSTLTSFPYRHITSCLCTAG</sequence>
<dbReference type="PROSITE" id="PS00420">
    <property type="entry name" value="SRCR_1"/>
    <property type="match status" value="1"/>
</dbReference>
<evidence type="ECO:0000256" key="4">
    <source>
        <dbReference type="ARBA" id="ARBA00022737"/>
    </source>
</evidence>
<evidence type="ECO:0000256" key="5">
    <source>
        <dbReference type="ARBA" id="ARBA00023157"/>
    </source>
</evidence>
<dbReference type="Gene3D" id="3.10.250.10">
    <property type="entry name" value="SRCR-like domain"/>
    <property type="match status" value="1"/>
</dbReference>
<evidence type="ECO:0000313" key="10">
    <source>
        <dbReference type="Proteomes" id="UP000823561"/>
    </source>
</evidence>
<dbReference type="Proteomes" id="UP000823561">
    <property type="component" value="Chromosome 17"/>
</dbReference>
<dbReference type="EMBL" id="JADWDJ010000017">
    <property type="protein sequence ID" value="KAG5267976.1"/>
    <property type="molecule type" value="Genomic_DNA"/>
</dbReference>
<dbReference type="PROSITE" id="PS50287">
    <property type="entry name" value="SRCR_2"/>
    <property type="match status" value="1"/>
</dbReference>
<dbReference type="InterPro" id="IPR036772">
    <property type="entry name" value="SRCR-like_dom_sf"/>
</dbReference>
<dbReference type="FunFam" id="3.10.250.10:FF:000009">
    <property type="entry name" value="WC1"/>
    <property type="match status" value="1"/>
</dbReference>
<keyword evidence="6" id="KW-0325">Glycoprotein</keyword>
<dbReference type="AlphaFoldDB" id="A0AAV6G230"/>
<feature type="disulfide bond" evidence="7">
    <location>
        <begin position="82"/>
        <end position="92"/>
    </location>
</feature>
<organism evidence="9 10">
    <name type="scientific">Alosa alosa</name>
    <name type="common">allis shad</name>
    <dbReference type="NCBI Taxonomy" id="278164"/>
    <lineage>
        <taxon>Eukaryota</taxon>
        <taxon>Metazoa</taxon>
        <taxon>Chordata</taxon>
        <taxon>Craniata</taxon>
        <taxon>Vertebrata</taxon>
        <taxon>Euteleostomi</taxon>
        <taxon>Actinopterygii</taxon>
        <taxon>Neopterygii</taxon>
        <taxon>Teleostei</taxon>
        <taxon>Clupei</taxon>
        <taxon>Clupeiformes</taxon>
        <taxon>Clupeoidei</taxon>
        <taxon>Clupeidae</taxon>
        <taxon>Alosa</taxon>
    </lineage>
</organism>
<comment type="subcellular location">
    <subcellularLocation>
        <location evidence="1">Secreted</location>
    </subcellularLocation>
</comment>
<dbReference type="PRINTS" id="PR00258">
    <property type="entry name" value="SPERACTRCPTR"/>
</dbReference>
<dbReference type="SMART" id="SM00202">
    <property type="entry name" value="SR"/>
    <property type="match status" value="1"/>
</dbReference>
<dbReference type="PANTHER" id="PTHR48071">
    <property type="entry name" value="SRCR DOMAIN-CONTAINING PROTEIN"/>
    <property type="match status" value="1"/>
</dbReference>
<proteinExistence type="predicted"/>
<dbReference type="InterPro" id="IPR001190">
    <property type="entry name" value="SRCR"/>
</dbReference>
<evidence type="ECO:0000256" key="6">
    <source>
        <dbReference type="ARBA" id="ARBA00023180"/>
    </source>
</evidence>
<evidence type="ECO:0000256" key="2">
    <source>
        <dbReference type="ARBA" id="ARBA00022525"/>
    </source>
</evidence>